<feature type="domain" description="HTH cro/C1-type" evidence="2">
    <location>
        <begin position="30"/>
        <end position="84"/>
    </location>
</feature>
<evidence type="ECO:0000313" key="3">
    <source>
        <dbReference type="EMBL" id="MEJ5217596.1"/>
    </source>
</evidence>
<evidence type="ECO:0000259" key="2">
    <source>
        <dbReference type="PROSITE" id="PS50943"/>
    </source>
</evidence>
<gene>
    <name evidence="3" type="ORF">WG622_05050</name>
</gene>
<accession>A0ABU8QDU1</accession>
<evidence type="ECO:0000256" key="1">
    <source>
        <dbReference type="ARBA" id="ARBA00023125"/>
    </source>
</evidence>
<proteinExistence type="predicted"/>
<dbReference type="SMART" id="SM00530">
    <property type="entry name" value="HTH_XRE"/>
    <property type="match status" value="1"/>
</dbReference>
<dbReference type="EMBL" id="JBBGAZ010000001">
    <property type="protein sequence ID" value="MEJ5217596.1"/>
    <property type="molecule type" value="Genomic_DNA"/>
</dbReference>
<dbReference type="InterPro" id="IPR001387">
    <property type="entry name" value="Cro/C1-type_HTH"/>
</dbReference>
<dbReference type="Gene3D" id="1.10.260.40">
    <property type="entry name" value="lambda repressor-like DNA-binding domains"/>
    <property type="match status" value="1"/>
</dbReference>
<reference evidence="3 4" key="1">
    <citation type="submission" date="2024-03" db="EMBL/GenBank/DDBJ databases">
        <title>Cognatishimia coralii sp. nov., a marine bacterium isolated from coral surrounding seawater.</title>
        <authorList>
            <person name="Liu X."/>
            <person name="Liu S."/>
            <person name="Sun H."/>
            <person name="Zhang Y."/>
        </authorList>
    </citation>
    <scope>NUCLEOTIDE SEQUENCE [LARGE SCALE GENOMIC DNA]</scope>
    <source>
        <strain evidence="3 4">D5M38</strain>
    </source>
</reference>
<keyword evidence="4" id="KW-1185">Reference proteome</keyword>
<dbReference type="Proteomes" id="UP001368270">
    <property type="component" value="Unassembled WGS sequence"/>
</dbReference>
<dbReference type="InterPro" id="IPR010982">
    <property type="entry name" value="Lambda_DNA-bd_dom_sf"/>
</dbReference>
<evidence type="ECO:0000313" key="4">
    <source>
        <dbReference type="Proteomes" id="UP001368270"/>
    </source>
</evidence>
<dbReference type="CDD" id="cd00093">
    <property type="entry name" value="HTH_XRE"/>
    <property type="match status" value="1"/>
</dbReference>
<comment type="caution">
    <text evidence="3">The sequence shown here is derived from an EMBL/GenBank/DDBJ whole genome shotgun (WGS) entry which is preliminary data.</text>
</comment>
<dbReference type="PANTHER" id="PTHR46558:SF13">
    <property type="entry name" value="HTH-TYPE TRANSCRIPTIONAL REGULATOR IMMR"/>
    <property type="match status" value="1"/>
</dbReference>
<dbReference type="SUPFAM" id="SSF47413">
    <property type="entry name" value="lambda repressor-like DNA-binding domains"/>
    <property type="match status" value="1"/>
</dbReference>
<dbReference type="PROSITE" id="PS50943">
    <property type="entry name" value="HTH_CROC1"/>
    <property type="match status" value="1"/>
</dbReference>
<sequence length="134" mass="14943">MSDQDEWTGEEVMDTEDWYVPEVATFGDRLTAAREQAGLSQSDLARKLGVKKVTLVSWEDDLNEPRANRLQMVSGLLGVSLKWLLTGEGDDVDVEESTASADQAILSEIREIHTQLQNATKRLAVLEKRLRKGA</sequence>
<keyword evidence="1" id="KW-0238">DNA-binding</keyword>
<organism evidence="3 4">
    <name type="scientific">Cognatishimia coralii</name>
    <dbReference type="NCBI Taxonomy" id="3083254"/>
    <lineage>
        <taxon>Bacteria</taxon>
        <taxon>Pseudomonadati</taxon>
        <taxon>Pseudomonadota</taxon>
        <taxon>Alphaproteobacteria</taxon>
        <taxon>Rhodobacterales</taxon>
        <taxon>Paracoccaceae</taxon>
        <taxon>Cognatishimia</taxon>
    </lineage>
</organism>
<dbReference type="PANTHER" id="PTHR46558">
    <property type="entry name" value="TRACRIPTIONAL REGULATORY PROTEIN-RELATED-RELATED"/>
    <property type="match status" value="1"/>
</dbReference>
<dbReference type="Pfam" id="PF01381">
    <property type="entry name" value="HTH_3"/>
    <property type="match status" value="1"/>
</dbReference>
<dbReference type="RefSeq" id="WP_339402571.1">
    <property type="nucleotide sequence ID" value="NZ_JBBGAZ010000001.1"/>
</dbReference>
<protein>
    <submittedName>
        <fullName evidence="3">Helix-turn-helix transcriptional regulator</fullName>
    </submittedName>
</protein>
<name>A0ABU8QDU1_9RHOB</name>